<dbReference type="STRING" id="15368.I1GLQ6"/>
<dbReference type="RefSeq" id="XP_003563867.1">
    <property type="nucleotide sequence ID" value="XM_003563819.4"/>
</dbReference>
<dbReference type="InterPro" id="IPR044991">
    <property type="entry name" value="TET_plant"/>
</dbReference>
<dbReference type="GO" id="GO:0005886">
    <property type="term" value="C:plasma membrane"/>
    <property type="evidence" value="ECO:0000318"/>
    <property type="project" value="GO_Central"/>
</dbReference>
<dbReference type="HOGENOM" id="CLU_066970_0_0_1"/>
<evidence type="ECO:0000313" key="9">
    <source>
        <dbReference type="Proteomes" id="UP000008810"/>
    </source>
</evidence>
<comment type="subcellular location">
    <subcellularLocation>
        <location evidence="1">Membrane</location>
        <topology evidence="1">Multi-pass membrane protein</topology>
    </subcellularLocation>
</comment>
<comment type="similarity">
    <text evidence="2">Belongs to the tetraspanin (TM4SF) family.</text>
</comment>
<sequence length="278" mass="30991">MGYGIKDHMKYLAMTPEQKKRHTKAMGVVITLCAGIWILIGGIWLAARGNSTDCIRFLQWSLIPIGVTLLAIVFFAGCYGVRNDDGCLQGLYIFVLFFAVLAFVAFMIFGFVAVGVNIKDDEPAREYKLSDYGGWLRGRLADTQYWATVSACLRDRHACDGMKRLVRDPDTSLLVPENADLSPIQSGCCKPPSSCAFTYVNGTMWTTTPSVPAMVTDEVDCSRWRDDQQMLCFQCDSCKAGVLEDIKKAWSNLAIPYTFLVMIPLVCSYPCQVKAFME</sequence>
<accession>I1GLQ6</accession>
<evidence type="ECO:0000256" key="6">
    <source>
        <dbReference type="SAM" id="Phobius"/>
    </source>
</evidence>
<keyword evidence="5 6" id="KW-0472">Membrane</keyword>
<evidence type="ECO:0000313" key="7">
    <source>
        <dbReference type="EMBL" id="KQK12515.1"/>
    </source>
</evidence>
<dbReference type="PANTHER" id="PTHR32191">
    <property type="entry name" value="TETRASPANIN-8-RELATED"/>
    <property type="match status" value="1"/>
</dbReference>
<evidence type="ECO:0000256" key="5">
    <source>
        <dbReference type="ARBA" id="ARBA00023136"/>
    </source>
</evidence>
<gene>
    <name evidence="8" type="primary">LOC100828173</name>
    <name evidence="7" type="ORF">BRADI_1g04200v3</name>
</gene>
<dbReference type="Pfam" id="PF00335">
    <property type="entry name" value="Tetraspanin"/>
    <property type="match status" value="1"/>
</dbReference>
<evidence type="ECO:0000256" key="4">
    <source>
        <dbReference type="ARBA" id="ARBA00022989"/>
    </source>
</evidence>
<evidence type="ECO:0000256" key="1">
    <source>
        <dbReference type="ARBA" id="ARBA00004141"/>
    </source>
</evidence>
<dbReference type="KEGG" id="bdi:100828173"/>
<feature type="transmembrane region" description="Helical" evidence="6">
    <location>
        <begin position="57"/>
        <end position="79"/>
    </location>
</feature>
<dbReference type="eggNOG" id="ENOG502QU76">
    <property type="taxonomic scope" value="Eukaryota"/>
</dbReference>
<feature type="transmembrane region" description="Helical" evidence="6">
    <location>
        <begin position="91"/>
        <end position="116"/>
    </location>
</feature>
<dbReference type="GO" id="GO:0009506">
    <property type="term" value="C:plasmodesma"/>
    <property type="evidence" value="ECO:0000318"/>
    <property type="project" value="GO_Central"/>
</dbReference>
<keyword evidence="9" id="KW-1185">Reference proteome</keyword>
<name>I1GLQ6_BRADI</name>
<dbReference type="EnsemblPlants" id="KQK12515">
    <property type="protein sequence ID" value="KQK12515"/>
    <property type="gene ID" value="BRADI_1g04200v3"/>
</dbReference>
<dbReference type="GO" id="GO:0009734">
    <property type="term" value="P:auxin-activated signaling pathway"/>
    <property type="evidence" value="ECO:0007669"/>
    <property type="project" value="InterPro"/>
</dbReference>
<keyword evidence="3 6" id="KW-0812">Transmembrane</keyword>
<dbReference type="InterPro" id="IPR018499">
    <property type="entry name" value="Tetraspanin/Peripherin"/>
</dbReference>
<dbReference type="OrthoDB" id="684210at2759"/>
<reference evidence="7" key="2">
    <citation type="submission" date="2017-06" db="EMBL/GenBank/DDBJ databases">
        <title>WGS assembly of Brachypodium distachyon.</title>
        <authorList>
            <consortium name="The International Brachypodium Initiative"/>
            <person name="Lucas S."/>
            <person name="Harmon-Smith M."/>
            <person name="Lail K."/>
            <person name="Tice H."/>
            <person name="Grimwood J."/>
            <person name="Bruce D."/>
            <person name="Barry K."/>
            <person name="Shu S."/>
            <person name="Lindquist E."/>
            <person name="Wang M."/>
            <person name="Pitluck S."/>
            <person name="Vogel J.P."/>
            <person name="Garvin D.F."/>
            <person name="Mockler T.C."/>
            <person name="Schmutz J."/>
            <person name="Rokhsar D."/>
            <person name="Bevan M.W."/>
        </authorList>
    </citation>
    <scope>NUCLEOTIDE SEQUENCE</scope>
    <source>
        <strain evidence="7">Bd21</strain>
    </source>
</reference>
<protein>
    <recommendedName>
        <fullName evidence="10">Tetraspanin</fullName>
    </recommendedName>
</protein>
<feature type="transmembrane region" description="Helical" evidence="6">
    <location>
        <begin position="25"/>
        <end position="45"/>
    </location>
</feature>
<dbReference type="EMBL" id="CM000880">
    <property type="protein sequence ID" value="KQK12515.1"/>
    <property type="molecule type" value="Genomic_DNA"/>
</dbReference>
<proteinExistence type="inferred from homology"/>
<dbReference type="Gramene" id="KQK12515">
    <property type="protein sequence ID" value="KQK12515"/>
    <property type="gene ID" value="BRADI_1g04200v3"/>
</dbReference>
<reference evidence="8" key="3">
    <citation type="submission" date="2018-08" db="UniProtKB">
        <authorList>
            <consortium name="EnsemblPlants"/>
        </authorList>
    </citation>
    <scope>IDENTIFICATION</scope>
    <source>
        <strain evidence="8">cv. Bd21</strain>
    </source>
</reference>
<dbReference type="GeneID" id="100828173"/>
<dbReference type="AlphaFoldDB" id="I1GLQ6"/>
<keyword evidence="4 6" id="KW-1133">Transmembrane helix</keyword>
<dbReference type="ExpressionAtlas" id="I1GLQ6">
    <property type="expression patterns" value="baseline"/>
</dbReference>
<evidence type="ECO:0000313" key="8">
    <source>
        <dbReference type="EnsemblPlants" id="KQK12515"/>
    </source>
</evidence>
<dbReference type="Proteomes" id="UP000008810">
    <property type="component" value="Chromosome 1"/>
</dbReference>
<organism evidence="8">
    <name type="scientific">Brachypodium distachyon</name>
    <name type="common">Purple false brome</name>
    <name type="synonym">Trachynia distachya</name>
    <dbReference type="NCBI Taxonomy" id="15368"/>
    <lineage>
        <taxon>Eukaryota</taxon>
        <taxon>Viridiplantae</taxon>
        <taxon>Streptophyta</taxon>
        <taxon>Embryophyta</taxon>
        <taxon>Tracheophyta</taxon>
        <taxon>Spermatophyta</taxon>
        <taxon>Magnoliopsida</taxon>
        <taxon>Liliopsida</taxon>
        <taxon>Poales</taxon>
        <taxon>Poaceae</taxon>
        <taxon>BOP clade</taxon>
        <taxon>Pooideae</taxon>
        <taxon>Stipodae</taxon>
        <taxon>Brachypodieae</taxon>
        <taxon>Brachypodium</taxon>
    </lineage>
</organism>
<evidence type="ECO:0008006" key="10">
    <source>
        <dbReference type="Google" id="ProtNLM"/>
    </source>
</evidence>
<reference evidence="7 8" key="1">
    <citation type="journal article" date="2010" name="Nature">
        <title>Genome sequencing and analysis of the model grass Brachypodium distachyon.</title>
        <authorList>
            <consortium name="International Brachypodium Initiative"/>
        </authorList>
    </citation>
    <scope>NUCLEOTIDE SEQUENCE [LARGE SCALE GENOMIC DNA]</scope>
    <source>
        <strain evidence="7">Bd21</strain>
        <strain evidence="8">cv. Bd21</strain>
    </source>
</reference>
<evidence type="ECO:0000256" key="2">
    <source>
        <dbReference type="ARBA" id="ARBA00006840"/>
    </source>
</evidence>
<evidence type="ECO:0000256" key="3">
    <source>
        <dbReference type="ARBA" id="ARBA00022692"/>
    </source>
</evidence>
<dbReference type="OMA" id="RHVDMSP"/>